<feature type="transmembrane region" description="Helical" evidence="1">
    <location>
        <begin position="164"/>
        <end position="187"/>
    </location>
</feature>
<proteinExistence type="predicted"/>
<reference evidence="2" key="1">
    <citation type="submission" date="2020-11" db="EMBL/GenBank/DDBJ databases">
        <title>Adaptations for nitrogen fixation in a non-lichenized fungal sporocarp promotes dispersal by wood-feeding termites.</title>
        <authorList>
            <consortium name="DOE Joint Genome Institute"/>
            <person name="Koch R.A."/>
            <person name="Yoon G."/>
            <person name="Arayal U."/>
            <person name="Lail K."/>
            <person name="Amirebrahimi M."/>
            <person name="Labutti K."/>
            <person name="Lipzen A."/>
            <person name="Riley R."/>
            <person name="Barry K."/>
            <person name="Henrissat B."/>
            <person name="Grigoriev I.V."/>
            <person name="Herr J.R."/>
            <person name="Aime M.C."/>
        </authorList>
    </citation>
    <scope>NUCLEOTIDE SEQUENCE</scope>
    <source>
        <strain evidence="2">MCA 3950</strain>
    </source>
</reference>
<gene>
    <name evidence="2" type="ORF">BT62DRAFT_927248</name>
</gene>
<organism evidence="2 3">
    <name type="scientific">Guyanagaster necrorhizus</name>
    <dbReference type="NCBI Taxonomy" id="856835"/>
    <lineage>
        <taxon>Eukaryota</taxon>
        <taxon>Fungi</taxon>
        <taxon>Dikarya</taxon>
        <taxon>Basidiomycota</taxon>
        <taxon>Agaricomycotina</taxon>
        <taxon>Agaricomycetes</taxon>
        <taxon>Agaricomycetidae</taxon>
        <taxon>Agaricales</taxon>
        <taxon>Marasmiineae</taxon>
        <taxon>Physalacriaceae</taxon>
        <taxon>Guyanagaster</taxon>
    </lineage>
</organism>
<dbReference type="GeneID" id="66107507"/>
<evidence type="ECO:0000313" key="3">
    <source>
        <dbReference type="Proteomes" id="UP000812287"/>
    </source>
</evidence>
<keyword evidence="3" id="KW-1185">Reference proteome</keyword>
<keyword evidence="1" id="KW-1133">Transmembrane helix</keyword>
<dbReference type="RefSeq" id="XP_043045039.1">
    <property type="nucleotide sequence ID" value="XM_043185210.1"/>
</dbReference>
<dbReference type="AlphaFoldDB" id="A0A9P7W2T5"/>
<accession>A0A9P7W2T5</accession>
<comment type="caution">
    <text evidence="2">The sequence shown here is derived from an EMBL/GenBank/DDBJ whole genome shotgun (WGS) entry which is preliminary data.</text>
</comment>
<dbReference type="OrthoDB" id="3265172at2759"/>
<sequence>MNKLKRALPSSPTKTSSFSAVQVVGTSVSTKLSLDHSRTLPAPQDDVTPRSRVEQYWAARALTAEALLSARTEHHRELRTLSFGEELKRSRERNTLIKVNEDKIARMEKLTWVLLGVIVFLAILIVYVSHLNQRRVQRTQHWRLPAHFTIPILSPFTSVVEHEVSVIGTKTITFSITVIACFAYFVYRHWLVSRIRKE</sequence>
<evidence type="ECO:0000256" key="1">
    <source>
        <dbReference type="SAM" id="Phobius"/>
    </source>
</evidence>
<protein>
    <submittedName>
        <fullName evidence="2">Uncharacterized protein</fullName>
    </submittedName>
</protein>
<keyword evidence="1" id="KW-0472">Membrane</keyword>
<name>A0A9P7W2T5_9AGAR</name>
<dbReference type="Proteomes" id="UP000812287">
    <property type="component" value="Unassembled WGS sequence"/>
</dbReference>
<dbReference type="EMBL" id="MU250525">
    <property type="protein sequence ID" value="KAG7451539.1"/>
    <property type="molecule type" value="Genomic_DNA"/>
</dbReference>
<evidence type="ECO:0000313" key="2">
    <source>
        <dbReference type="EMBL" id="KAG7451539.1"/>
    </source>
</evidence>
<keyword evidence="1" id="KW-0812">Transmembrane</keyword>
<feature type="transmembrane region" description="Helical" evidence="1">
    <location>
        <begin position="110"/>
        <end position="128"/>
    </location>
</feature>